<dbReference type="EMBL" id="JAPTSV010000011">
    <property type="protein sequence ID" value="KAJ1522439.1"/>
    <property type="molecule type" value="Genomic_DNA"/>
</dbReference>
<comment type="caution">
    <text evidence="1">The sequence shown here is derived from an EMBL/GenBank/DDBJ whole genome shotgun (WGS) entry which is preliminary data.</text>
</comment>
<dbReference type="Proteomes" id="UP001075354">
    <property type="component" value="Chromosome 11"/>
</dbReference>
<name>A0AAV7X9V5_9NEOP</name>
<evidence type="ECO:0008006" key="3">
    <source>
        <dbReference type="Google" id="ProtNLM"/>
    </source>
</evidence>
<protein>
    <recommendedName>
        <fullName evidence="3">SET domain-containing protein</fullName>
    </recommendedName>
</protein>
<evidence type="ECO:0000313" key="1">
    <source>
        <dbReference type="EMBL" id="KAJ1522439.1"/>
    </source>
</evidence>
<proteinExistence type="predicted"/>
<keyword evidence="2" id="KW-1185">Reference proteome</keyword>
<evidence type="ECO:0000313" key="2">
    <source>
        <dbReference type="Proteomes" id="UP001075354"/>
    </source>
</evidence>
<dbReference type="AlphaFoldDB" id="A0AAV7X9V5"/>
<gene>
    <name evidence="1" type="ORF">ONE63_001629</name>
</gene>
<organism evidence="1 2">
    <name type="scientific">Megalurothrips usitatus</name>
    <name type="common">bean blossom thrips</name>
    <dbReference type="NCBI Taxonomy" id="439358"/>
    <lineage>
        <taxon>Eukaryota</taxon>
        <taxon>Metazoa</taxon>
        <taxon>Ecdysozoa</taxon>
        <taxon>Arthropoda</taxon>
        <taxon>Hexapoda</taxon>
        <taxon>Insecta</taxon>
        <taxon>Pterygota</taxon>
        <taxon>Neoptera</taxon>
        <taxon>Paraneoptera</taxon>
        <taxon>Thysanoptera</taxon>
        <taxon>Terebrantia</taxon>
        <taxon>Thripoidea</taxon>
        <taxon>Thripidae</taxon>
        <taxon>Megalurothrips</taxon>
    </lineage>
</organism>
<reference evidence="1" key="1">
    <citation type="submission" date="2022-12" db="EMBL/GenBank/DDBJ databases">
        <title>Chromosome-level genome assembly of the bean flower thrips Megalurothrips usitatus.</title>
        <authorList>
            <person name="Ma L."/>
            <person name="Liu Q."/>
            <person name="Li H."/>
            <person name="Cai W."/>
        </authorList>
    </citation>
    <scope>NUCLEOTIDE SEQUENCE</scope>
    <source>
        <strain evidence="1">Cailab_2022a</strain>
    </source>
</reference>
<accession>A0AAV7X9V5</accession>
<sequence>MSKRNSAGKVTSGLGLECLPVSRSQLREIWNFDNECGSQFMGAPLRICSSKECDTSVEGDSPGISSAELETLKQTIKDMWIRAATLFEVFHDAKHPDLGYRMKVKDSLPIKVTLKEDDAFYFGWCAVAPGDGPCSHLYERSPVQPDGYLGGPASFCNWIPDKQSTVSLSRPTRSIARYLVRLQCKNLSKSQELLWNYGNNKKMAIEADWFKEGCCGVFKEADRNVRRHDKRKGYIPFMFIEKCVLCGMPYSISNKECRIQRKPHFVNSHADFLGSQWSGLGPYMQEEIDATLVLEEADKLNTLIQTITKDLKWSIIPACNVMSKAEKDEYNDPEALLTALRKRCAVLKAAGTLVLRGTAMVEVIDELTVDHFLPVPTSVWRTLKWKNKTQPPFGVYSVPKEIIERHTTEVQSTVLNICLFLN</sequence>